<proteinExistence type="predicted"/>
<accession>A0ABP4VZ02</accession>
<protein>
    <submittedName>
        <fullName evidence="2">Uncharacterized protein</fullName>
    </submittedName>
</protein>
<dbReference type="RefSeq" id="WP_344077601.1">
    <property type="nucleotide sequence ID" value="NZ_BAAALS010000004.1"/>
</dbReference>
<gene>
    <name evidence="2" type="ORF">GCM10009681_11450</name>
</gene>
<evidence type="ECO:0000256" key="1">
    <source>
        <dbReference type="SAM" id="MobiDB-lite"/>
    </source>
</evidence>
<keyword evidence="3" id="KW-1185">Reference proteome</keyword>
<comment type="caution">
    <text evidence="2">The sequence shown here is derived from an EMBL/GenBank/DDBJ whole genome shotgun (WGS) entry which is preliminary data.</text>
</comment>
<dbReference type="Proteomes" id="UP001500655">
    <property type="component" value="Unassembled WGS sequence"/>
</dbReference>
<name>A0ABP4VZ02_9ACTN</name>
<organism evidence="2 3">
    <name type="scientific">Luedemannella helvata</name>
    <dbReference type="NCBI Taxonomy" id="349315"/>
    <lineage>
        <taxon>Bacteria</taxon>
        <taxon>Bacillati</taxon>
        <taxon>Actinomycetota</taxon>
        <taxon>Actinomycetes</taxon>
        <taxon>Micromonosporales</taxon>
        <taxon>Micromonosporaceae</taxon>
        <taxon>Luedemannella</taxon>
    </lineage>
</organism>
<evidence type="ECO:0000313" key="2">
    <source>
        <dbReference type="EMBL" id="GAA1742390.1"/>
    </source>
</evidence>
<sequence>MRVPRWMHGVELWRTGVAVRRDWPDGSHDLFGWAPLGADLGAAIRADRKRWRRGLLRPAAHAVVSLSARDFLLHGERDGCRAPDCPTGEEVAVPRQKAEHSRQ</sequence>
<dbReference type="EMBL" id="BAAALS010000004">
    <property type="protein sequence ID" value="GAA1742390.1"/>
    <property type="molecule type" value="Genomic_DNA"/>
</dbReference>
<reference evidence="3" key="1">
    <citation type="journal article" date="2019" name="Int. J. Syst. Evol. Microbiol.">
        <title>The Global Catalogue of Microorganisms (GCM) 10K type strain sequencing project: providing services to taxonomists for standard genome sequencing and annotation.</title>
        <authorList>
            <consortium name="The Broad Institute Genomics Platform"/>
            <consortium name="The Broad Institute Genome Sequencing Center for Infectious Disease"/>
            <person name="Wu L."/>
            <person name="Ma J."/>
        </authorList>
    </citation>
    <scope>NUCLEOTIDE SEQUENCE [LARGE SCALE GENOMIC DNA]</scope>
    <source>
        <strain evidence="3">JCM 13249</strain>
    </source>
</reference>
<feature type="region of interest" description="Disordered" evidence="1">
    <location>
        <begin position="78"/>
        <end position="103"/>
    </location>
</feature>
<evidence type="ECO:0000313" key="3">
    <source>
        <dbReference type="Proteomes" id="UP001500655"/>
    </source>
</evidence>